<comment type="subcellular location">
    <subcellularLocation>
        <location evidence="2">Endoplasmic reticulum membrane</location>
        <topology evidence="2">Single-pass type II membrane protein</topology>
    </subcellularLocation>
    <subcellularLocation>
        <location evidence="1">Golgi apparatus membrane</location>
        <topology evidence="1">Single-pass type II membrane protein</topology>
    </subcellularLocation>
</comment>
<evidence type="ECO:0000256" key="8">
    <source>
        <dbReference type="ARBA" id="ARBA00022968"/>
    </source>
</evidence>
<keyword evidence="17" id="KW-1185">Reference proteome</keyword>
<dbReference type="InterPro" id="IPR003406">
    <property type="entry name" value="Glyco_trans_14"/>
</dbReference>
<protein>
    <recommendedName>
        <fullName evidence="14">Peptide O-xylosyltransferase</fullName>
    </recommendedName>
</protein>
<sequence length="290" mass="33606">MSLPNICLQPENYSHENPTMNAYLILCHRAPTHILTLAQRHPTEQYYIHYDAKAPLIKLDSLKKQLNIHIVRNRIDVNWGGFSMIEATLVLIQAALANKNNRHFHLMSGDCVPLKTPEQLAQICQMQPENTVWLHSENTPHLRYRTRFNAPHADTKWQRKLIGKILTRSLKIADKLIPSSETCLSGSQWFSANRAALQILFNESLGDPTAFFEKKLVPDEHFFQHIVAQNSGSLNHINDNHRFIRFAENANHPDALTLDDLWAAQRQDFWFARKVSPENIERFLQYETQL</sequence>
<dbReference type="GO" id="GO:0015012">
    <property type="term" value="P:heparan sulfate proteoglycan biosynthetic process"/>
    <property type="evidence" value="ECO:0007669"/>
    <property type="project" value="TreeGrafter"/>
</dbReference>
<evidence type="ECO:0000256" key="5">
    <source>
        <dbReference type="ARBA" id="ARBA00022692"/>
    </source>
</evidence>
<reference evidence="15" key="1">
    <citation type="submission" date="2017-05" db="EMBL/GenBank/DDBJ databases">
        <authorList>
            <person name="Song R."/>
            <person name="Chenine A.L."/>
            <person name="Ruprecht R.M."/>
        </authorList>
    </citation>
    <scope>NUCLEOTIDE SEQUENCE</scope>
    <source>
        <strain evidence="15">Kingella_eburonensis</strain>
    </source>
</reference>
<organism evidence="16 17">
    <name type="scientific">Kingella negevensis</name>
    <dbReference type="NCBI Taxonomy" id="1522312"/>
    <lineage>
        <taxon>Bacteria</taxon>
        <taxon>Pseudomonadati</taxon>
        <taxon>Pseudomonadota</taxon>
        <taxon>Betaproteobacteria</taxon>
        <taxon>Neisseriales</taxon>
        <taxon>Neisseriaceae</taxon>
        <taxon>Kingella</taxon>
    </lineage>
</organism>
<evidence type="ECO:0000256" key="11">
    <source>
        <dbReference type="ARBA" id="ARBA00023136"/>
    </source>
</evidence>
<evidence type="ECO:0000256" key="4">
    <source>
        <dbReference type="ARBA" id="ARBA00022679"/>
    </source>
</evidence>
<reference evidence="16 17" key="2">
    <citation type="submission" date="2017-06" db="EMBL/GenBank/DDBJ databases">
        <authorList>
            <person name="Kim H.J."/>
            <person name="Triplett B.A."/>
        </authorList>
    </citation>
    <scope>NUCLEOTIDE SEQUENCE [LARGE SCALE GENOMIC DNA]</scope>
    <source>
        <strain evidence="16">Kingella_eburonensis</strain>
    </source>
</reference>
<keyword evidence="8" id="KW-0735">Signal-anchor</keyword>
<keyword evidence="13" id="KW-0325">Glycoprotein</keyword>
<evidence type="ECO:0000313" key="17">
    <source>
        <dbReference type="Proteomes" id="UP000215450"/>
    </source>
</evidence>
<dbReference type="AlphaFoldDB" id="A0A238TB89"/>
<dbReference type="Proteomes" id="UP000215450">
    <property type="component" value="Unassembled WGS sequence"/>
</dbReference>
<dbReference type="Pfam" id="PF02485">
    <property type="entry name" value="Branch"/>
    <property type="match status" value="1"/>
</dbReference>
<evidence type="ECO:0000256" key="3">
    <source>
        <dbReference type="ARBA" id="ARBA00022676"/>
    </source>
</evidence>
<dbReference type="STRING" id="1522312.GCA_900177895_00623"/>
<keyword evidence="4" id="KW-0808">Transferase</keyword>
<evidence type="ECO:0000313" key="15">
    <source>
        <dbReference type="EMBL" id="SMQ12396.1"/>
    </source>
</evidence>
<dbReference type="GO" id="GO:0030158">
    <property type="term" value="F:protein xylosyltransferase activity"/>
    <property type="evidence" value="ECO:0007669"/>
    <property type="project" value="InterPro"/>
</dbReference>
<dbReference type="GO" id="GO:0016020">
    <property type="term" value="C:membrane"/>
    <property type="evidence" value="ECO:0007669"/>
    <property type="project" value="InterPro"/>
</dbReference>
<proteinExistence type="predicted"/>
<evidence type="ECO:0000256" key="14">
    <source>
        <dbReference type="ARBA" id="ARBA00042865"/>
    </source>
</evidence>
<evidence type="ECO:0000256" key="12">
    <source>
        <dbReference type="ARBA" id="ARBA00023157"/>
    </source>
</evidence>
<dbReference type="PANTHER" id="PTHR46025:SF3">
    <property type="entry name" value="XYLOSYLTRANSFERASE OXT"/>
    <property type="match status" value="1"/>
</dbReference>
<dbReference type="GO" id="GO:0046872">
    <property type="term" value="F:metal ion binding"/>
    <property type="evidence" value="ECO:0007669"/>
    <property type="project" value="UniProtKB-KW"/>
</dbReference>
<evidence type="ECO:0000313" key="16">
    <source>
        <dbReference type="EMBL" id="SNB69232.1"/>
    </source>
</evidence>
<dbReference type="EMBL" id="FXUV01000020">
    <property type="protein sequence ID" value="SMQ12396.1"/>
    <property type="molecule type" value="Genomic_DNA"/>
</dbReference>
<accession>A0A238TB89</accession>
<keyword evidence="9" id="KW-1133">Transmembrane helix</keyword>
<dbReference type="InterPro" id="IPR043538">
    <property type="entry name" value="XYLT"/>
</dbReference>
<evidence type="ECO:0000256" key="13">
    <source>
        <dbReference type="ARBA" id="ARBA00023180"/>
    </source>
</evidence>
<keyword evidence="12" id="KW-1015">Disulfide bond</keyword>
<evidence type="ECO:0000256" key="10">
    <source>
        <dbReference type="ARBA" id="ARBA00023034"/>
    </source>
</evidence>
<keyword evidence="6" id="KW-0479">Metal-binding</keyword>
<evidence type="ECO:0000256" key="6">
    <source>
        <dbReference type="ARBA" id="ARBA00022723"/>
    </source>
</evidence>
<name>A0A238TB89_9NEIS</name>
<evidence type="ECO:0000256" key="1">
    <source>
        <dbReference type="ARBA" id="ARBA00004323"/>
    </source>
</evidence>
<gene>
    <name evidence="16" type="ORF">KEBURONENSIS_01263</name>
    <name evidence="15" type="ORF">KEBURONENSIS_01295</name>
</gene>
<dbReference type="EMBL" id="FXUV02000023">
    <property type="protein sequence ID" value="SNB69232.1"/>
    <property type="molecule type" value="Genomic_DNA"/>
</dbReference>
<dbReference type="PANTHER" id="PTHR46025">
    <property type="entry name" value="XYLOSYLTRANSFERASE OXT"/>
    <property type="match status" value="1"/>
</dbReference>
<evidence type="ECO:0000256" key="7">
    <source>
        <dbReference type="ARBA" id="ARBA00022824"/>
    </source>
</evidence>
<dbReference type="GO" id="GO:0050650">
    <property type="term" value="P:chondroitin sulfate proteoglycan biosynthetic process"/>
    <property type="evidence" value="ECO:0007669"/>
    <property type="project" value="TreeGrafter"/>
</dbReference>
<keyword evidence="10" id="KW-0333">Golgi apparatus</keyword>
<keyword evidence="5" id="KW-0812">Transmembrane</keyword>
<keyword evidence="7" id="KW-0256">Endoplasmic reticulum</keyword>
<dbReference type="RefSeq" id="WP_257874931.1">
    <property type="nucleotide sequence ID" value="NZ_FXUV02000023.1"/>
</dbReference>
<evidence type="ECO:0000256" key="2">
    <source>
        <dbReference type="ARBA" id="ARBA00004648"/>
    </source>
</evidence>
<keyword evidence="11" id="KW-0472">Membrane</keyword>
<keyword evidence="3" id="KW-0328">Glycosyltransferase</keyword>
<evidence type="ECO:0000256" key="9">
    <source>
        <dbReference type="ARBA" id="ARBA00022989"/>
    </source>
</evidence>